<evidence type="ECO:0000256" key="1">
    <source>
        <dbReference type="HAMAP-Rule" id="MF_00652"/>
    </source>
</evidence>
<dbReference type="HAMAP" id="MF_00652">
    <property type="entry name" value="UPF0246"/>
    <property type="match status" value="1"/>
</dbReference>
<dbReference type="NCBIfam" id="NF002542">
    <property type="entry name" value="PRK02101.1-3"/>
    <property type="match status" value="1"/>
</dbReference>
<organism evidence="2 3">
    <name type="scientific">Tepidicaulis marinus</name>
    <dbReference type="NCBI Taxonomy" id="1333998"/>
    <lineage>
        <taxon>Bacteria</taxon>
        <taxon>Pseudomonadati</taxon>
        <taxon>Pseudomonadota</taxon>
        <taxon>Alphaproteobacteria</taxon>
        <taxon>Hyphomicrobiales</taxon>
        <taxon>Parvibaculaceae</taxon>
        <taxon>Tepidicaulis</taxon>
    </lineage>
</organism>
<dbReference type="AlphaFoldDB" id="A0A081BD79"/>
<evidence type="ECO:0000313" key="3">
    <source>
        <dbReference type="Proteomes" id="UP000028702"/>
    </source>
</evidence>
<comment type="caution">
    <text evidence="2">The sequence shown here is derived from an EMBL/GenBank/DDBJ whole genome shotgun (WGS) entry which is preliminary data.</text>
</comment>
<dbReference type="Proteomes" id="UP000028702">
    <property type="component" value="Unassembled WGS sequence"/>
</dbReference>
<dbReference type="PANTHER" id="PTHR30283">
    <property type="entry name" value="PEROXIDE STRESS RESPONSE PROTEIN YAAA"/>
    <property type="match status" value="1"/>
</dbReference>
<evidence type="ECO:0000313" key="2">
    <source>
        <dbReference type="EMBL" id="GAK45997.1"/>
    </source>
</evidence>
<dbReference type="Pfam" id="PF03883">
    <property type="entry name" value="H2O2_YaaD"/>
    <property type="match status" value="1"/>
</dbReference>
<gene>
    <name evidence="2" type="ORF">M2A_2496</name>
</gene>
<accession>A0A081BD79</accession>
<proteinExistence type="inferred from homology"/>
<comment type="similarity">
    <text evidence="1">Belongs to the UPF0246 family.</text>
</comment>
<dbReference type="InterPro" id="IPR005583">
    <property type="entry name" value="YaaA"/>
</dbReference>
<reference evidence="2 3" key="1">
    <citation type="submission" date="2014-07" db="EMBL/GenBank/DDBJ databases">
        <title>Tepidicaulis marinum gen. nov., sp. nov., a novel marine bacterium denitrifying nitrate to nitrous oxide strictly under microaerobic conditions.</title>
        <authorList>
            <person name="Takeuchi M."/>
            <person name="Yamagishi T."/>
            <person name="Kamagata Y."/>
            <person name="Oshima K."/>
            <person name="Hattori M."/>
            <person name="Katayama T."/>
            <person name="Hanada S."/>
            <person name="Tamaki H."/>
            <person name="Marumo K."/>
            <person name="Maeda H."/>
            <person name="Nedachi M."/>
            <person name="Iwasaki W."/>
            <person name="Suwa Y."/>
            <person name="Sakata S."/>
        </authorList>
    </citation>
    <scope>NUCLEOTIDE SEQUENCE [LARGE SCALE GENOMIC DNA]</scope>
    <source>
        <strain evidence="2 3">MA2</strain>
    </source>
</reference>
<dbReference type="PANTHER" id="PTHR30283:SF4">
    <property type="entry name" value="PEROXIDE STRESS RESISTANCE PROTEIN YAAA"/>
    <property type="match status" value="1"/>
</dbReference>
<name>A0A081BD79_9HYPH</name>
<dbReference type="GO" id="GO:0005829">
    <property type="term" value="C:cytosol"/>
    <property type="evidence" value="ECO:0007669"/>
    <property type="project" value="TreeGrafter"/>
</dbReference>
<keyword evidence="3" id="KW-1185">Reference proteome</keyword>
<dbReference type="RefSeq" id="WP_197052927.1">
    <property type="nucleotide sequence ID" value="NZ_BBIO01000014.1"/>
</dbReference>
<protein>
    <recommendedName>
        <fullName evidence="1">UPF0246 protein M2A_2496</fullName>
    </recommendedName>
</protein>
<dbReference type="EMBL" id="BBIO01000014">
    <property type="protein sequence ID" value="GAK45997.1"/>
    <property type="molecule type" value="Genomic_DNA"/>
</dbReference>
<dbReference type="eggNOG" id="COG3022">
    <property type="taxonomic scope" value="Bacteria"/>
</dbReference>
<dbReference type="GO" id="GO:0033194">
    <property type="term" value="P:response to hydroperoxide"/>
    <property type="evidence" value="ECO:0007669"/>
    <property type="project" value="TreeGrafter"/>
</dbReference>
<sequence>MSLLCVVSPAKALDFGPLALDASPTMPRLLDEAGALGKVARQCSRSDFKSLMDLSEDLADLTYERFQAFDPEHPERSSKPAIYAFNGDTYRGFDVATLKRPAVEEAQKRLRILSGLYGVLKPLDLIQAYRLEMGTRLPNPKGRDLYAFWKEEVTALLNADIEDAGATALVNCASVEYFKAVDTKKLSVPVITPVFKEERAGAARVVSFYAKRARGMMARFIVENDVRDADGLKAFDMAGYRFRAPLSDAHNPVFTRLQDEE</sequence>
<dbReference type="STRING" id="1333998.M2A_2496"/>